<feature type="region of interest" description="Disordered" evidence="1">
    <location>
        <begin position="1"/>
        <end position="45"/>
    </location>
</feature>
<dbReference type="GeneID" id="85385178"/>
<dbReference type="RefSeq" id="XP_060368380.1">
    <property type="nucleotide sequence ID" value="XM_060501279.1"/>
</dbReference>
<evidence type="ECO:0000313" key="2">
    <source>
        <dbReference type="EMBL" id="KAK1728325.1"/>
    </source>
</evidence>
<evidence type="ECO:0000256" key="1">
    <source>
        <dbReference type="SAM" id="MobiDB-lite"/>
    </source>
</evidence>
<protein>
    <submittedName>
        <fullName evidence="2">Uncharacterized protein</fullName>
    </submittedName>
</protein>
<organism evidence="2 3">
    <name type="scientific">Glomerella acutata</name>
    <name type="common">Colletotrichum acutatum</name>
    <dbReference type="NCBI Taxonomy" id="27357"/>
    <lineage>
        <taxon>Eukaryota</taxon>
        <taxon>Fungi</taxon>
        <taxon>Dikarya</taxon>
        <taxon>Ascomycota</taxon>
        <taxon>Pezizomycotina</taxon>
        <taxon>Sordariomycetes</taxon>
        <taxon>Hypocreomycetidae</taxon>
        <taxon>Glomerellales</taxon>
        <taxon>Glomerellaceae</taxon>
        <taxon>Colletotrichum</taxon>
        <taxon>Colletotrichum acutatum species complex</taxon>
    </lineage>
</organism>
<keyword evidence="3" id="KW-1185">Reference proteome</keyword>
<accession>A0AAD8XJY6</accession>
<dbReference type="Proteomes" id="UP001244207">
    <property type="component" value="Unassembled WGS sequence"/>
</dbReference>
<feature type="compositionally biased region" description="Basic residues" evidence="1">
    <location>
        <begin position="12"/>
        <end position="33"/>
    </location>
</feature>
<name>A0AAD8XJY6_GLOAC</name>
<dbReference type="EMBL" id="JAHMHS010000018">
    <property type="protein sequence ID" value="KAK1728325.1"/>
    <property type="molecule type" value="Genomic_DNA"/>
</dbReference>
<gene>
    <name evidence="2" type="ORF">BDZ83DRAFT_140656</name>
</gene>
<comment type="caution">
    <text evidence="2">The sequence shown here is derived from an EMBL/GenBank/DDBJ whole genome shotgun (WGS) entry which is preliminary data.</text>
</comment>
<proteinExistence type="predicted"/>
<sequence length="269" mass="30829">MHLPPRLLSAHNRYKVHREKKEGSRKKKKRGKPLPRSFHSSRIRQSTTKISAISNLFCPISRTPPCPSLLRKLPADIDTDLRKPLRNRDMLDTLKMSETQLTFGRTDDYIFISKPKKGIAYVEARFKDDKGVRFARNAHFHELFPQNSSDNCLRQEQLAHTDKGCQLLLSKLEREWSAPKLKDDTVISLEADLLKEPVFHKEIPSDMFHSLRVVEFQGLDPSTRVVSIRDVAIKVNLYGCTPESPSESDDELVDILPSATKVDGIWELC</sequence>
<reference evidence="2" key="1">
    <citation type="submission" date="2021-12" db="EMBL/GenBank/DDBJ databases">
        <title>Comparative genomics, transcriptomics and evolutionary studies reveal genomic signatures of adaptation to plant cell wall in hemibiotrophic fungi.</title>
        <authorList>
            <consortium name="DOE Joint Genome Institute"/>
            <person name="Baroncelli R."/>
            <person name="Diaz J.F."/>
            <person name="Benocci T."/>
            <person name="Peng M."/>
            <person name="Battaglia E."/>
            <person name="Haridas S."/>
            <person name="Andreopoulos W."/>
            <person name="Labutti K."/>
            <person name="Pangilinan J."/>
            <person name="Floch G.L."/>
            <person name="Makela M.R."/>
            <person name="Henrissat B."/>
            <person name="Grigoriev I.V."/>
            <person name="Crouch J.A."/>
            <person name="De Vries R.P."/>
            <person name="Sukno S.A."/>
            <person name="Thon M.R."/>
        </authorList>
    </citation>
    <scope>NUCLEOTIDE SEQUENCE</scope>
    <source>
        <strain evidence="2">CBS 112980</strain>
    </source>
</reference>
<dbReference type="AlphaFoldDB" id="A0AAD8XJY6"/>
<evidence type="ECO:0000313" key="3">
    <source>
        <dbReference type="Proteomes" id="UP001244207"/>
    </source>
</evidence>